<keyword evidence="2" id="KW-1185">Reference proteome</keyword>
<dbReference type="Proteomes" id="UP001319921">
    <property type="component" value="Chromosome"/>
</dbReference>
<gene>
    <name evidence="1" type="ORF">SACC_24300</name>
</gene>
<evidence type="ECO:0000313" key="1">
    <source>
        <dbReference type="EMBL" id="BDB99413.1"/>
    </source>
</evidence>
<dbReference type="RefSeq" id="WP_229569729.1">
    <property type="nucleotide sequence ID" value="NZ_AP025226.1"/>
</dbReference>
<dbReference type="AlphaFoldDB" id="A0AAQ4CUD2"/>
<protein>
    <submittedName>
        <fullName evidence="1">Uncharacterized protein</fullName>
    </submittedName>
</protein>
<name>A0AAQ4CUD2_9CREN</name>
<proteinExistence type="predicted"/>
<evidence type="ECO:0000313" key="2">
    <source>
        <dbReference type="Proteomes" id="UP001319921"/>
    </source>
</evidence>
<dbReference type="GeneID" id="68867152"/>
<reference evidence="1 2" key="1">
    <citation type="journal article" date="2022" name="Microbiol. Resour. Announc.">
        <title>Complete Genome Sequence of the Hyperthermophilic and Acidophilic Archaeon Saccharolobus caldissimus Strain HS-3T.</title>
        <authorList>
            <person name="Sakai H.D."/>
            <person name="Kurosawa N."/>
        </authorList>
    </citation>
    <scope>NUCLEOTIDE SEQUENCE [LARGE SCALE GENOMIC DNA]</scope>
    <source>
        <strain evidence="1 2">JCM32116</strain>
    </source>
</reference>
<sequence length="45" mass="5328">MVTEIILNKDLKNLKEKYGLSDEMLDEIIKETYNVIIKMKNKNIT</sequence>
<dbReference type="EMBL" id="AP025226">
    <property type="protein sequence ID" value="BDB99413.1"/>
    <property type="molecule type" value="Genomic_DNA"/>
</dbReference>
<organism evidence="1 2">
    <name type="scientific">Saccharolobus caldissimus</name>
    <dbReference type="NCBI Taxonomy" id="1702097"/>
    <lineage>
        <taxon>Archaea</taxon>
        <taxon>Thermoproteota</taxon>
        <taxon>Thermoprotei</taxon>
        <taxon>Sulfolobales</taxon>
        <taxon>Sulfolobaceae</taxon>
        <taxon>Saccharolobus</taxon>
    </lineage>
</organism>
<accession>A0AAQ4CUD2</accession>
<dbReference type="KEGG" id="scas:SACC_24300"/>